<dbReference type="PROSITE" id="PS50801">
    <property type="entry name" value="STAS"/>
    <property type="match status" value="1"/>
</dbReference>
<accession>A0A0H3YJE7</accession>
<gene>
    <name evidence="7" type="primary">slc26a-5</name>
</gene>
<keyword evidence="2 5" id="KW-0812">Transmembrane</keyword>
<evidence type="ECO:0000256" key="3">
    <source>
        <dbReference type="ARBA" id="ARBA00022989"/>
    </source>
</evidence>
<dbReference type="Pfam" id="PF01740">
    <property type="entry name" value="STAS"/>
    <property type="match status" value="1"/>
</dbReference>
<feature type="domain" description="STAS" evidence="6">
    <location>
        <begin position="520"/>
        <end position="691"/>
    </location>
</feature>
<feature type="transmembrane region" description="Helical" evidence="5">
    <location>
        <begin position="285"/>
        <end position="302"/>
    </location>
</feature>
<comment type="subcellular location">
    <subcellularLocation>
        <location evidence="1">Membrane</location>
        <topology evidence="1">Multi-pass membrane protein</topology>
    </subcellularLocation>
</comment>
<feature type="transmembrane region" description="Helical" evidence="5">
    <location>
        <begin position="122"/>
        <end position="139"/>
    </location>
</feature>
<reference evidence="7" key="1">
    <citation type="journal article" date="2015" name="Elife">
        <title>Stem cells and fluid flow drive cyst formation in an invertebrate excretory organ.</title>
        <authorList>
            <person name="Thi-Kim Vu H."/>
            <person name="Rink J.C."/>
            <person name="McKinney S.A."/>
            <person name="McClain M."/>
            <person name="Lakshmanaperumal N."/>
            <person name="Alexander R."/>
            <person name="Sanchez Alvarado A."/>
        </authorList>
    </citation>
    <scope>NUCLEOTIDE SEQUENCE</scope>
</reference>
<feature type="transmembrane region" description="Helical" evidence="5">
    <location>
        <begin position="253"/>
        <end position="273"/>
    </location>
</feature>
<dbReference type="CDD" id="cd07042">
    <property type="entry name" value="STAS_SulP_like_sulfate_transporter"/>
    <property type="match status" value="1"/>
</dbReference>
<organism evidence="7">
    <name type="scientific">Schmidtea mediterranea</name>
    <name type="common">Freshwater planarian flatworm</name>
    <dbReference type="NCBI Taxonomy" id="79327"/>
    <lineage>
        <taxon>Eukaryota</taxon>
        <taxon>Metazoa</taxon>
        <taxon>Spiralia</taxon>
        <taxon>Lophotrochozoa</taxon>
        <taxon>Platyhelminthes</taxon>
        <taxon>Rhabditophora</taxon>
        <taxon>Seriata</taxon>
        <taxon>Tricladida</taxon>
        <taxon>Continenticola</taxon>
        <taxon>Geoplanoidea</taxon>
        <taxon>Dugesiidae</taxon>
        <taxon>Schmidtea</taxon>
    </lineage>
</organism>
<name>A0A0H3YJE7_SCHMD</name>
<dbReference type="InterPro" id="IPR011547">
    <property type="entry name" value="SLC26A/SulP_dom"/>
</dbReference>
<feature type="transmembrane region" description="Helical" evidence="5">
    <location>
        <begin position="405"/>
        <end position="427"/>
    </location>
</feature>
<feature type="transmembrane region" description="Helical" evidence="5">
    <location>
        <begin position="334"/>
        <end position="358"/>
    </location>
</feature>
<protein>
    <submittedName>
        <fullName evidence="7">Slc26a-5</fullName>
    </submittedName>
</protein>
<dbReference type="Pfam" id="PF00916">
    <property type="entry name" value="Sulfate_transp"/>
    <property type="match status" value="1"/>
</dbReference>
<feature type="transmembrane region" description="Helical" evidence="5">
    <location>
        <begin position="71"/>
        <end position="93"/>
    </location>
</feature>
<dbReference type="GO" id="GO:0055085">
    <property type="term" value="P:transmembrane transport"/>
    <property type="evidence" value="ECO:0007669"/>
    <property type="project" value="InterPro"/>
</dbReference>
<evidence type="ECO:0000256" key="1">
    <source>
        <dbReference type="ARBA" id="ARBA00004141"/>
    </source>
</evidence>
<dbReference type="InterPro" id="IPR002645">
    <property type="entry name" value="STAS_dom"/>
</dbReference>
<keyword evidence="3 5" id="KW-1133">Transmembrane helix</keyword>
<evidence type="ECO:0000259" key="6">
    <source>
        <dbReference type="PROSITE" id="PS50801"/>
    </source>
</evidence>
<feature type="transmembrane region" description="Helical" evidence="5">
    <location>
        <begin position="370"/>
        <end position="393"/>
    </location>
</feature>
<proteinExistence type="evidence at transcript level"/>
<sequence>MDKTDSYKVERPIYSYENLHRDYNEDEITFNLCRSFKQKMKFKNINFQTVMMHILPFPFLMASFYQAKFLIYDFVAGITMLVFHIPQGMAYGLLAGLEPINGLYASFFPPLVYILFGTSRHLSLGTFSIMALLSSVPLLREYQISNVTMMNNSIYTNSSKTLAITDDTKLQISVATTLLAGIFQLSMGFTQLGCIMNYMNDAMIGGFTTASALHVIISQMSQILGYKIKRYSGVGELPYKVYLFAVNIKETQWRTVVITLVCVVILFLFTEYLNPIIKKKLKFPFPIQLLVVILGTVISYFFSFSRKYNVPIVGNIPKGLPYPMIPDISIWPRVFVDALILGIVGFVMNSALVKVYCLKFNYEADYNQELVAYGLSNIVGSFFFCTMSAGALARSAVVVQVGMKSQVATIISCVLMLFVLLFIGPLFESVPTSVLSSIIVVSLKSMLMQITEVPSLYKLSKFDFDVWMVSFLATVFLNVPYGLVAGFLFSLLTIIIRLQNPQSQLLGRLPGTDLYRNMKIFKSAVEIPGIKIFRYDAPVYFANAEHFQTKLYKKTGLDPRRIKPLKKELTVEKNINQINSAEATTDETTQLRIHENNTKVDFVEEENNSVPSVEISDTKSIVIDLSSVNYVDNVAIRILEEIYSSYRKLGIQLFLAGPNHRIRKMLTKSKFAEDNLSRIMYVTIHDAILSILLIGKLH</sequence>
<keyword evidence="4 5" id="KW-0472">Membrane</keyword>
<dbReference type="Gene3D" id="3.30.750.24">
    <property type="entry name" value="STAS domain"/>
    <property type="match status" value="1"/>
</dbReference>
<feature type="transmembrane region" description="Helical" evidence="5">
    <location>
        <begin position="45"/>
        <end position="65"/>
    </location>
</feature>
<dbReference type="PANTHER" id="PTHR11814">
    <property type="entry name" value="SULFATE TRANSPORTER"/>
    <property type="match status" value="1"/>
</dbReference>
<dbReference type="InterPro" id="IPR001902">
    <property type="entry name" value="SLC26A/SulP_fam"/>
</dbReference>
<evidence type="ECO:0000256" key="4">
    <source>
        <dbReference type="ARBA" id="ARBA00023136"/>
    </source>
</evidence>
<evidence type="ECO:0000256" key="5">
    <source>
        <dbReference type="SAM" id="Phobius"/>
    </source>
</evidence>
<dbReference type="EMBL" id="KT163659">
    <property type="protein sequence ID" value="AKN21609.1"/>
    <property type="molecule type" value="mRNA"/>
</dbReference>
<dbReference type="NCBIfam" id="TIGR00815">
    <property type="entry name" value="sulP"/>
    <property type="match status" value="1"/>
</dbReference>
<evidence type="ECO:0000313" key="7">
    <source>
        <dbReference type="EMBL" id="AKN21609.1"/>
    </source>
</evidence>
<feature type="transmembrane region" description="Helical" evidence="5">
    <location>
        <begin position="178"/>
        <end position="199"/>
    </location>
</feature>
<dbReference type="SUPFAM" id="SSF52091">
    <property type="entry name" value="SpoIIaa-like"/>
    <property type="match status" value="1"/>
</dbReference>
<evidence type="ECO:0000256" key="2">
    <source>
        <dbReference type="ARBA" id="ARBA00022692"/>
    </source>
</evidence>
<dbReference type="AlphaFoldDB" id="A0A0H3YJE7"/>
<feature type="non-terminal residue" evidence="7">
    <location>
        <position position="698"/>
    </location>
</feature>
<feature type="transmembrane region" description="Helical" evidence="5">
    <location>
        <begin position="471"/>
        <end position="496"/>
    </location>
</feature>
<dbReference type="InterPro" id="IPR036513">
    <property type="entry name" value="STAS_dom_sf"/>
</dbReference>
<dbReference type="GO" id="GO:0016020">
    <property type="term" value="C:membrane"/>
    <property type="evidence" value="ECO:0007669"/>
    <property type="project" value="UniProtKB-SubCell"/>
</dbReference>